<dbReference type="EMBL" id="JYDR01000106">
    <property type="protein sequence ID" value="KRY68669.1"/>
    <property type="molecule type" value="Genomic_DNA"/>
</dbReference>
<name>A0A0V1E4A8_TRIPS</name>
<proteinExistence type="predicted"/>
<evidence type="ECO:0000313" key="2">
    <source>
        <dbReference type="EMBL" id="KRZ26074.1"/>
    </source>
</evidence>
<evidence type="ECO:0000313" key="4">
    <source>
        <dbReference type="Proteomes" id="UP000054805"/>
    </source>
</evidence>
<evidence type="ECO:0000313" key="1">
    <source>
        <dbReference type="EMBL" id="KRY68669.1"/>
    </source>
</evidence>
<gene>
    <name evidence="1" type="ORF">T4A_129</name>
    <name evidence="2" type="ORF">T4B_4121</name>
</gene>
<evidence type="ECO:0000313" key="3">
    <source>
        <dbReference type="Proteomes" id="UP000054632"/>
    </source>
</evidence>
<accession>A0A0V1E4A8</accession>
<dbReference type="Proteomes" id="UP000054632">
    <property type="component" value="Unassembled WGS sequence"/>
</dbReference>
<sequence>MVLEWTLLQLKELKRIAAEDLRLVTEICDELASNTSTSLHTVAYFPLWDHARNTMYYSSARRYPLLWGRRQNLRLTVLQTTTKSGINFCHRVSPFHSHNFIHNDILIFVTEDGVRLRDQSNFSYTRVQDSFFHFCQAMLRPGCRLGLRTDYIHSRGYMQQVDDGYRRGKVFVRRSAAYIAAITGRLYCDEISMDHFLCAIFNRTPEPQALDNLSTEPYVAAVWSVELLAILTMALSFHLPILHLYFQPPPASSMFSMKAISDSKQPAFVSFTFASSFAAIWSDRSDGFHAQCGKFYKKVTPADVGI</sequence>
<dbReference type="AlphaFoldDB" id="A0A0V1E4A8"/>
<organism evidence="1 3">
    <name type="scientific">Trichinella pseudospiralis</name>
    <name type="common">Parasitic roundworm</name>
    <dbReference type="NCBI Taxonomy" id="6337"/>
    <lineage>
        <taxon>Eukaryota</taxon>
        <taxon>Metazoa</taxon>
        <taxon>Ecdysozoa</taxon>
        <taxon>Nematoda</taxon>
        <taxon>Enoplea</taxon>
        <taxon>Dorylaimia</taxon>
        <taxon>Trichinellida</taxon>
        <taxon>Trichinellidae</taxon>
        <taxon>Trichinella</taxon>
    </lineage>
</organism>
<dbReference type="EMBL" id="JYDS01000090">
    <property type="protein sequence ID" value="KRZ26074.1"/>
    <property type="molecule type" value="Genomic_DNA"/>
</dbReference>
<dbReference type="Proteomes" id="UP000054805">
    <property type="component" value="Unassembled WGS sequence"/>
</dbReference>
<comment type="caution">
    <text evidence="1">The sequence shown here is derived from an EMBL/GenBank/DDBJ whole genome shotgun (WGS) entry which is preliminary data.</text>
</comment>
<protein>
    <submittedName>
        <fullName evidence="1">Uncharacterized protein</fullName>
    </submittedName>
</protein>
<reference evidence="3 4" key="1">
    <citation type="submission" date="2015-01" db="EMBL/GenBank/DDBJ databases">
        <title>Evolution of Trichinella species and genotypes.</title>
        <authorList>
            <person name="Korhonen P.K."/>
            <person name="Edoardo P."/>
            <person name="Giuseppe L.R."/>
            <person name="Gasser R.B."/>
        </authorList>
    </citation>
    <scope>NUCLEOTIDE SEQUENCE [LARGE SCALE GENOMIC DNA]</scope>
    <source>
        <strain evidence="1">ISS13</strain>
        <strain evidence="2">ISS588</strain>
    </source>
</reference>
<keyword evidence="4" id="KW-1185">Reference proteome</keyword>